<feature type="signal peptide" evidence="4">
    <location>
        <begin position="1"/>
        <end position="21"/>
    </location>
</feature>
<keyword evidence="4" id="KW-0732">Signal</keyword>
<dbReference type="GO" id="GO:0043386">
    <property type="term" value="P:mycotoxin biosynthetic process"/>
    <property type="evidence" value="ECO:0007669"/>
    <property type="project" value="InterPro"/>
</dbReference>
<proteinExistence type="inferred from homology"/>
<feature type="chain" id="PRO_5002222331" evidence="4">
    <location>
        <begin position="22"/>
        <end position="175"/>
    </location>
</feature>
<comment type="similarity">
    <text evidence="3">Belongs to the ustYa family.</text>
</comment>
<dbReference type="OrthoDB" id="3687641at2759"/>
<evidence type="ECO:0000256" key="2">
    <source>
        <dbReference type="ARBA" id="ARBA00023002"/>
    </source>
</evidence>
<comment type="pathway">
    <text evidence="1">Mycotoxin biosynthesis.</text>
</comment>
<keyword evidence="2" id="KW-0560">Oxidoreductase</keyword>
<dbReference type="HOGENOM" id="CLU_042941_8_3_1"/>
<organism evidence="5 6">
    <name type="scientific">Hydnomerulius pinastri MD-312</name>
    <dbReference type="NCBI Taxonomy" id="994086"/>
    <lineage>
        <taxon>Eukaryota</taxon>
        <taxon>Fungi</taxon>
        <taxon>Dikarya</taxon>
        <taxon>Basidiomycota</taxon>
        <taxon>Agaricomycotina</taxon>
        <taxon>Agaricomycetes</taxon>
        <taxon>Agaricomycetidae</taxon>
        <taxon>Boletales</taxon>
        <taxon>Boletales incertae sedis</taxon>
        <taxon>Leucogyrophana</taxon>
    </lineage>
</organism>
<dbReference type="AlphaFoldDB" id="A0A0C9WFL0"/>
<sequence length="175" mass="19467">MFPSSSFKLLIFSILNVCVSASLLSSGGTVHLSKDLSLSVPFGDPVALRFDKTAHYSLESDDGRAEFNALIPPGGHTVTLPDPSGEQVTYTVTLFHQLKCLGIIRDNYEARQPPSLLTRHCMNYLRQSVMCHMNLRIEPSVKPAGNAIRGYDAVCRDWTKLYEEVDKIHRAEESV</sequence>
<accession>A0A0C9WFL0</accession>
<reference evidence="5 6" key="1">
    <citation type="submission" date="2014-04" db="EMBL/GenBank/DDBJ databases">
        <title>Evolutionary Origins and Diversification of the Mycorrhizal Mutualists.</title>
        <authorList>
            <consortium name="DOE Joint Genome Institute"/>
            <consortium name="Mycorrhizal Genomics Consortium"/>
            <person name="Kohler A."/>
            <person name="Kuo A."/>
            <person name="Nagy L.G."/>
            <person name="Floudas D."/>
            <person name="Copeland A."/>
            <person name="Barry K.W."/>
            <person name="Cichocki N."/>
            <person name="Veneault-Fourrey C."/>
            <person name="LaButti K."/>
            <person name="Lindquist E.A."/>
            <person name="Lipzen A."/>
            <person name="Lundell T."/>
            <person name="Morin E."/>
            <person name="Murat C."/>
            <person name="Riley R."/>
            <person name="Ohm R."/>
            <person name="Sun H."/>
            <person name="Tunlid A."/>
            <person name="Henrissat B."/>
            <person name="Grigoriev I.V."/>
            <person name="Hibbett D.S."/>
            <person name="Martin F."/>
        </authorList>
    </citation>
    <scope>NUCLEOTIDE SEQUENCE [LARGE SCALE GENOMIC DNA]</scope>
    <source>
        <strain evidence="5 6">MD-312</strain>
    </source>
</reference>
<evidence type="ECO:0000256" key="3">
    <source>
        <dbReference type="ARBA" id="ARBA00035112"/>
    </source>
</evidence>
<evidence type="ECO:0000313" key="6">
    <source>
        <dbReference type="Proteomes" id="UP000053820"/>
    </source>
</evidence>
<evidence type="ECO:0000256" key="4">
    <source>
        <dbReference type="SAM" id="SignalP"/>
    </source>
</evidence>
<dbReference type="EMBL" id="KN839845">
    <property type="protein sequence ID" value="KIJ64926.1"/>
    <property type="molecule type" value="Genomic_DNA"/>
</dbReference>
<dbReference type="PANTHER" id="PTHR33365:SF11">
    <property type="entry name" value="TAT PATHWAY SIGNAL SEQUENCE"/>
    <property type="match status" value="1"/>
</dbReference>
<dbReference type="Proteomes" id="UP000053820">
    <property type="component" value="Unassembled WGS sequence"/>
</dbReference>
<name>A0A0C9WFL0_9AGAM</name>
<evidence type="ECO:0000256" key="1">
    <source>
        <dbReference type="ARBA" id="ARBA00004685"/>
    </source>
</evidence>
<keyword evidence="6" id="KW-1185">Reference proteome</keyword>
<dbReference type="GO" id="GO:0016491">
    <property type="term" value="F:oxidoreductase activity"/>
    <property type="evidence" value="ECO:0007669"/>
    <property type="project" value="UniProtKB-KW"/>
</dbReference>
<dbReference type="InterPro" id="IPR021765">
    <property type="entry name" value="UstYa-like"/>
</dbReference>
<evidence type="ECO:0000313" key="5">
    <source>
        <dbReference type="EMBL" id="KIJ64926.1"/>
    </source>
</evidence>
<protein>
    <submittedName>
        <fullName evidence="5">Uncharacterized protein</fullName>
    </submittedName>
</protein>
<dbReference type="Pfam" id="PF11807">
    <property type="entry name" value="UstYa"/>
    <property type="match status" value="1"/>
</dbReference>
<gene>
    <name evidence="5" type="ORF">HYDPIDRAFT_111610</name>
</gene>
<dbReference type="PANTHER" id="PTHR33365">
    <property type="entry name" value="YALI0B05434P"/>
    <property type="match status" value="1"/>
</dbReference>